<dbReference type="AlphaFoldDB" id="A0A382E5U4"/>
<evidence type="ECO:0000256" key="3">
    <source>
        <dbReference type="ARBA" id="ARBA00023274"/>
    </source>
</evidence>
<comment type="similarity">
    <text evidence="1">Belongs to the bacterial ribosomal protein bL32 family.</text>
</comment>
<sequence length="62" mass="6990">MAVPKRRTSRSRRRKRQASNSVLKLPKLQDCPQCGVPAQPHRVCPSCGFYKGRQILTIKGQA</sequence>
<evidence type="ECO:0000313" key="5">
    <source>
        <dbReference type="EMBL" id="SVB45227.1"/>
    </source>
</evidence>
<keyword evidence="3" id="KW-0687">Ribonucleoprotein</keyword>
<evidence type="ECO:0000256" key="1">
    <source>
        <dbReference type="ARBA" id="ARBA00008560"/>
    </source>
</evidence>
<protein>
    <recommendedName>
        <fullName evidence="6">50S ribosomal protein L32</fullName>
    </recommendedName>
</protein>
<proteinExistence type="inferred from homology"/>
<gene>
    <name evidence="5" type="ORF">METZ01_LOCUS198081</name>
</gene>
<dbReference type="InterPro" id="IPR011332">
    <property type="entry name" value="Ribosomal_zn-bd"/>
</dbReference>
<dbReference type="InterPro" id="IPR044957">
    <property type="entry name" value="Ribosomal_bL32_bact"/>
</dbReference>
<evidence type="ECO:0008006" key="6">
    <source>
        <dbReference type="Google" id="ProtNLM"/>
    </source>
</evidence>
<organism evidence="5">
    <name type="scientific">marine metagenome</name>
    <dbReference type="NCBI Taxonomy" id="408172"/>
    <lineage>
        <taxon>unclassified sequences</taxon>
        <taxon>metagenomes</taxon>
        <taxon>ecological metagenomes</taxon>
    </lineage>
</organism>
<dbReference type="PANTHER" id="PTHR35534">
    <property type="entry name" value="50S RIBOSOMAL PROTEIN L32"/>
    <property type="match status" value="1"/>
</dbReference>
<dbReference type="HAMAP" id="MF_00340">
    <property type="entry name" value="Ribosomal_bL32"/>
    <property type="match status" value="1"/>
</dbReference>
<keyword evidence="2" id="KW-0689">Ribosomal protein</keyword>
<dbReference type="Pfam" id="PF01783">
    <property type="entry name" value="Ribosomal_L32p"/>
    <property type="match status" value="1"/>
</dbReference>
<dbReference type="NCBIfam" id="TIGR01031">
    <property type="entry name" value="rpmF_bact"/>
    <property type="match status" value="1"/>
</dbReference>
<dbReference type="SUPFAM" id="SSF57829">
    <property type="entry name" value="Zn-binding ribosomal proteins"/>
    <property type="match status" value="1"/>
</dbReference>
<feature type="compositionally biased region" description="Basic residues" evidence="4">
    <location>
        <begin position="1"/>
        <end position="17"/>
    </location>
</feature>
<evidence type="ECO:0000256" key="4">
    <source>
        <dbReference type="SAM" id="MobiDB-lite"/>
    </source>
</evidence>
<reference evidence="5" key="1">
    <citation type="submission" date="2018-05" db="EMBL/GenBank/DDBJ databases">
        <authorList>
            <person name="Lanie J.A."/>
            <person name="Ng W.-L."/>
            <person name="Kazmierczak K.M."/>
            <person name="Andrzejewski T.M."/>
            <person name="Davidsen T.M."/>
            <person name="Wayne K.J."/>
            <person name="Tettelin H."/>
            <person name="Glass J.I."/>
            <person name="Rusch D."/>
            <person name="Podicherti R."/>
            <person name="Tsui H.-C.T."/>
            <person name="Winkler M.E."/>
        </authorList>
    </citation>
    <scope>NUCLEOTIDE SEQUENCE</scope>
</reference>
<dbReference type="EMBL" id="UINC01042502">
    <property type="protein sequence ID" value="SVB45227.1"/>
    <property type="molecule type" value="Genomic_DNA"/>
</dbReference>
<feature type="region of interest" description="Disordered" evidence="4">
    <location>
        <begin position="1"/>
        <end position="22"/>
    </location>
</feature>
<dbReference type="GO" id="GO:0003735">
    <property type="term" value="F:structural constituent of ribosome"/>
    <property type="evidence" value="ECO:0007669"/>
    <property type="project" value="InterPro"/>
</dbReference>
<dbReference type="InterPro" id="IPR002677">
    <property type="entry name" value="Ribosomal_bL32"/>
</dbReference>
<dbReference type="PANTHER" id="PTHR35534:SF1">
    <property type="entry name" value="LARGE RIBOSOMAL SUBUNIT PROTEIN BL32"/>
    <property type="match status" value="1"/>
</dbReference>
<name>A0A382E5U4_9ZZZZ</name>
<dbReference type="GO" id="GO:0015934">
    <property type="term" value="C:large ribosomal subunit"/>
    <property type="evidence" value="ECO:0007669"/>
    <property type="project" value="InterPro"/>
</dbReference>
<dbReference type="GO" id="GO:0006412">
    <property type="term" value="P:translation"/>
    <property type="evidence" value="ECO:0007669"/>
    <property type="project" value="InterPro"/>
</dbReference>
<accession>A0A382E5U4</accession>
<evidence type="ECO:0000256" key="2">
    <source>
        <dbReference type="ARBA" id="ARBA00022980"/>
    </source>
</evidence>